<keyword evidence="3" id="KW-0808">Transferase</keyword>
<dbReference type="GO" id="GO:0047570">
    <property type="term" value="F:3-oxoadipate enol-lactonase activity"/>
    <property type="evidence" value="ECO:0007669"/>
    <property type="project" value="UniProtKB-EC"/>
</dbReference>
<dbReference type="InterPro" id="IPR000073">
    <property type="entry name" value="AB_hydrolase_1"/>
</dbReference>
<organism evidence="3 4">
    <name type="scientific">Actinoalloteichus hymeniacidonis</name>
    <dbReference type="NCBI Taxonomy" id="340345"/>
    <lineage>
        <taxon>Bacteria</taxon>
        <taxon>Bacillati</taxon>
        <taxon>Actinomycetota</taxon>
        <taxon>Actinomycetes</taxon>
        <taxon>Pseudonocardiales</taxon>
        <taxon>Pseudonocardiaceae</taxon>
        <taxon>Actinoalloteichus</taxon>
    </lineage>
</organism>
<evidence type="ECO:0000256" key="1">
    <source>
        <dbReference type="SAM" id="MobiDB-lite"/>
    </source>
</evidence>
<dbReference type="EC" id="3.1.1.24" evidence="3"/>
<dbReference type="InterPro" id="IPR029058">
    <property type="entry name" value="AB_hydrolase_fold"/>
</dbReference>
<name>A0AAC9HS94_9PSEU</name>
<reference evidence="4" key="1">
    <citation type="submission" date="2016-03" db="EMBL/GenBank/DDBJ databases">
        <title>Complete genome sequence of the type strain Actinoalloteichus hymeniacidonis DSM 45092.</title>
        <authorList>
            <person name="Schaffert L."/>
            <person name="Albersmeier A."/>
            <person name="Winkler A."/>
            <person name="Kalinowski J."/>
            <person name="Zotchev S."/>
            <person name="Ruckert C."/>
        </authorList>
    </citation>
    <scope>NUCLEOTIDE SEQUENCE [LARGE SCALE GENOMIC DNA]</scope>
    <source>
        <strain evidence="4">HPA177(T) (DSM 45092(T))</strain>
    </source>
</reference>
<dbReference type="Proteomes" id="UP000095210">
    <property type="component" value="Chromosome"/>
</dbReference>
<dbReference type="InterPro" id="IPR050228">
    <property type="entry name" value="Carboxylesterase_BioH"/>
</dbReference>
<dbReference type="RefSeq" id="WP_069850938.1">
    <property type="nucleotide sequence ID" value="NZ_CP014859.1"/>
</dbReference>
<evidence type="ECO:0000259" key="2">
    <source>
        <dbReference type="Pfam" id="PF12697"/>
    </source>
</evidence>
<dbReference type="PANTHER" id="PTHR43194:SF2">
    <property type="entry name" value="PEROXISOMAL MEMBRANE PROTEIN LPX1"/>
    <property type="match status" value="1"/>
</dbReference>
<feature type="domain" description="AB hydrolase-1" evidence="2">
    <location>
        <begin position="57"/>
        <end position="310"/>
    </location>
</feature>
<accession>A0AAC9HS94</accession>
<protein>
    <submittedName>
        <fullName evidence="3">Hydrolase or acyltransferase of alpha/beta superfamily</fullName>
        <ecNumber evidence="3">3.1.1.24</ecNumber>
    </submittedName>
</protein>
<dbReference type="Gene3D" id="3.40.50.1820">
    <property type="entry name" value="alpha/beta hydrolase"/>
    <property type="match status" value="1"/>
</dbReference>
<keyword evidence="3" id="KW-0378">Hydrolase</keyword>
<evidence type="ECO:0000313" key="4">
    <source>
        <dbReference type="Proteomes" id="UP000095210"/>
    </source>
</evidence>
<dbReference type="KEGG" id="ahm:TL08_19405"/>
<dbReference type="AlphaFoldDB" id="A0AAC9HS94"/>
<dbReference type="Pfam" id="PF12697">
    <property type="entry name" value="Abhydrolase_6"/>
    <property type="match status" value="1"/>
</dbReference>
<dbReference type="SUPFAM" id="SSF53474">
    <property type="entry name" value="alpha/beta-Hydrolases"/>
    <property type="match status" value="1"/>
</dbReference>
<keyword evidence="3" id="KW-0012">Acyltransferase</keyword>
<keyword evidence="4" id="KW-1185">Reference proteome</keyword>
<gene>
    <name evidence="3" type="ORF">TL08_19405</name>
</gene>
<feature type="region of interest" description="Disordered" evidence="1">
    <location>
        <begin position="1"/>
        <end position="23"/>
    </location>
</feature>
<evidence type="ECO:0000313" key="3">
    <source>
        <dbReference type="EMBL" id="AOS64672.1"/>
    </source>
</evidence>
<sequence length="330" mass="35292">MTDPANPQIPFPSAPDATVTGVGGTEFTAPVRHTVRRGPVDISLWVSGPVDAPLACLLHPLGLDHRVYDEVVAKLNDRFRLVVPDLRGHGETRASAGEVRLPAMARDVLAVLDALDLLQRSGSRDLPRQAPSTPPPPPPGASGAARPVHLVGHAMGAIVAALTAASDPGRFPSLHLLASPAQGAPVFRDRAQAAVRSGMKGVLQPTLERWFTQQSLAEELPVVDYVRRCLLAMPVENWTAVWESMAEFPGYEPLAERLPRTYCISAGQDVFTPPSVLAQISHTIPSAVAHRVIPGAGHLLTLERPAALAELLGDDWEESGQPVRRSHDLA</sequence>
<proteinExistence type="predicted"/>
<feature type="region of interest" description="Disordered" evidence="1">
    <location>
        <begin position="122"/>
        <end position="146"/>
    </location>
</feature>
<dbReference type="PANTHER" id="PTHR43194">
    <property type="entry name" value="HYDROLASE ALPHA/BETA FOLD FAMILY"/>
    <property type="match status" value="1"/>
</dbReference>
<dbReference type="EMBL" id="CP014859">
    <property type="protein sequence ID" value="AOS64672.1"/>
    <property type="molecule type" value="Genomic_DNA"/>
</dbReference>
<dbReference type="GO" id="GO:0016746">
    <property type="term" value="F:acyltransferase activity"/>
    <property type="evidence" value="ECO:0007669"/>
    <property type="project" value="UniProtKB-KW"/>
</dbReference>